<dbReference type="InterPro" id="IPR003653">
    <property type="entry name" value="Peptidase_C48_C"/>
</dbReference>
<feature type="compositionally biased region" description="Basic and acidic residues" evidence="6">
    <location>
        <begin position="1186"/>
        <end position="1195"/>
    </location>
</feature>
<evidence type="ECO:0000313" key="8">
    <source>
        <dbReference type="EMBL" id="KAL1886093.1"/>
    </source>
</evidence>
<dbReference type="EMBL" id="JAVDPF010000001">
    <property type="protein sequence ID" value="KAL1886093.1"/>
    <property type="molecule type" value="Genomic_DNA"/>
</dbReference>
<feature type="compositionally biased region" description="Acidic residues" evidence="6">
    <location>
        <begin position="838"/>
        <end position="848"/>
    </location>
</feature>
<keyword evidence="2" id="KW-0597">Phosphoprotein</keyword>
<reference evidence="8 9" key="1">
    <citation type="journal article" date="2024" name="IMA Fungus">
        <title>IMA Genome - F19 : A genome assembly and annotation guide to empower mycologists, including annotated draft genome sequences of Ceratocystis pirilliformis, Diaporthe australafricana, Fusarium ophioides, Paecilomyces lecythidis, and Sporothrix stenoceras.</title>
        <authorList>
            <person name="Aylward J."/>
            <person name="Wilson A.M."/>
            <person name="Visagie C.M."/>
            <person name="Spraker J."/>
            <person name="Barnes I."/>
            <person name="Buitendag C."/>
            <person name="Ceriani C."/>
            <person name="Del Mar Angel L."/>
            <person name="du Plessis D."/>
            <person name="Fuchs T."/>
            <person name="Gasser K."/>
            <person name="Kramer D."/>
            <person name="Li W."/>
            <person name="Munsamy K."/>
            <person name="Piso A."/>
            <person name="Price J.L."/>
            <person name="Sonnekus B."/>
            <person name="Thomas C."/>
            <person name="van der Nest A."/>
            <person name="van Dijk A."/>
            <person name="van Heerden A."/>
            <person name="van Vuuren N."/>
            <person name="Yilmaz N."/>
            <person name="Duong T.A."/>
            <person name="van der Merwe N.A."/>
            <person name="Wingfield M.J."/>
            <person name="Wingfield B.D."/>
        </authorList>
    </citation>
    <scope>NUCLEOTIDE SEQUENCE [LARGE SCALE GENOMIC DNA]</scope>
    <source>
        <strain evidence="8 9">CMW 18167</strain>
    </source>
</reference>
<dbReference type="InterPro" id="IPR038765">
    <property type="entry name" value="Papain-like_cys_pep_sf"/>
</dbReference>
<feature type="compositionally biased region" description="Basic and acidic residues" evidence="6">
    <location>
        <begin position="229"/>
        <end position="246"/>
    </location>
</feature>
<feature type="compositionally biased region" description="Polar residues" evidence="6">
    <location>
        <begin position="810"/>
        <end position="819"/>
    </location>
</feature>
<feature type="region of interest" description="Disordered" evidence="6">
    <location>
        <begin position="72"/>
        <end position="182"/>
    </location>
</feature>
<feature type="region of interest" description="Disordered" evidence="6">
    <location>
        <begin position="196"/>
        <end position="299"/>
    </location>
</feature>
<feature type="compositionally biased region" description="Low complexity" evidence="6">
    <location>
        <begin position="152"/>
        <end position="167"/>
    </location>
</feature>
<dbReference type="PROSITE" id="PS50600">
    <property type="entry name" value="ULP_PROTEASE"/>
    <property type="match status" value="1"/>
</dbReference>
<gene>
    <name evidence="8" type="ORF">Plec18167_000019</name>
</gene>
<comment type="similarity">
    <text evidence="1">Belongs to the peptidase C48 family.</text>
</comment>
<comment type="caution">
    <text evidence="8">The sequence shown here is derived from an EMBL/GenBank/DDBJ whole genome shotgun (WGS) entry which is preliminary data.</text>
</comment>
<feature type="compositionally biased region" description="Basic and acidic residues" evidence="6">
    <location>
        <begin position="794"/>
        <end position="809"/>
    </location>
</feature>
<keyword evidence="3" id="KW-0645">Protease</keyword>
<feature type="compositionally biased region" description="Polar residues" evidence="6">
    <location>
        <begin position="328"/>
        <end position="345"/>
    </location>
</feature>
<feature type="compositionally biased region" description="Basic and acidic residues" evidence="6">
    <location>
        <begin position="1113"/>
        <end position="1122"/>
    </location>
</feature>
<feature type="region of interest" description="Disordered" evidence="6">
    <location>
        <begin position="1219"/>
        <end position="1253"/>
    </location>
</feature>
<dbReference type="SUPFAM" id="SSF54001">
    <property type="entry name" value="Cysteine proteinases"/>
    <property type="match status" value="1"/>
</dbReference>
<evidence type="ECO:0000256" key="1">
    <source>
        <dbReference type="ARBA" id="ARBA00005234"/>
    </source>
</evidence>
<feature type="region of interest" description="Disordered" evidence="6">
    <location>
        <begin position="1039"/>
        <end position="1199"/>
    </location>
</feature>
<feature type="compositionally biased region" description="Polar residues" evidence="6">
    <location>
        <begin position="1140"/>
        <end position="1149"/>
    </location>
</feature>
<evidence type="ECO:0000256" key="2">
    <source>
        <dbReference type="ARBA" id="ARBA00022553"/>
    </source>
</evidence>
<feature type="region of interest" description="Disordered" evidence="6">
    <location>
        <begin position="311"/>
        <end position="359"/>
    </location>
</feature>
<dbReference type="Gene3D" id="3.40.395.10">
    <property type="entry name" value="Adenoviral Proteinase, Chain A"/>
    <property type="match status" value="1"/>
</dbReference>
<dbReference type="InterPro" id="IPR051947">
    <property type="entry name" value="Sentrin-specific_protease"/>
</dbReference>
<evidence type="ECO:0000256" key="4">
    <source>
        <dbReference type="ARBA" id="ARBA00022786"/>
    </source>
</evidence>
<evidence type="ECO:0000256" key="5">
    <source>
        <dbReference type="ARBA" id="ARBA00022801"/>
    </source>
</evidence>
<accession>A0ABR3YE70</accession>
<feature type="region of interest" description="Disordered" evidence="6">
    <location>
        <begin position="746"/>
        <end position="898"/>
    </location>
</feature>
<keyword evidence="5" id="KW-0378">Hydrolase</keyword>
<evidence type="ECO:0000256" key="3">
    <source>
        <dbReference type="ARBA" id="ARBA00022670"/>
    </source>
</evidence>
<proteinExistence type="inferred from homology"/>
<feature type="compositionally biased region" description="Polar residues" evidence="6">
    <location>
        <begin position="548"/>
        <end position="557"/>
    </location>
</feature>
<feature type="region of interest" description="Disordered" evidence="6">
    <location>
        <begin position="484"/>
        <end position="603"/>
    </location>
</feature>
<dbReference type="Pfam" id="PF25424">
    <property type="entry name" value="PH_35"/>
    <property type="match status" value="1"/>
</dbReference>
<dbReference type="Proteomes" id="UP001583193">
    <property type="component" value="Unassembled WGS sequence"/>
</dbReference>
<feature type="compositionally biased region" description="Polar residues" evidence="6">
    <location>
        <begin position="521"/>
        <end position="533"/>
    </location>
</feature>
<evidence type="ECO:0000256" key="6">
    <source>
        <dbReference type="SAM" id="MobiDB-lite"/>
    </source>
</evidence>
<sequence length="1253" mass="140988">MPQDFDLFTHFHLFPAGQMLNKRRSDDAQDDERRLFPNYENSSNAVPITPGITFNRPGKLNGLSPYRPIDTIARNSRQSGPVRAAGKGRQLDDRSITIPGFARHGYCLETDEGNRPNKRQRRNPETQSSPVVDLIDDEDMEHQTSPTGTSPSFQRTSRLSSTSSQQSIRPKKSKGTGNKVDEYRNVERLMSIGYGLTSPQNLSHRRPVVIEDDNDVQATPKKKQGNMQEGERTQADEANRDHKPELLDSVEICNARREKDVTEQSPKSRKKNLSTEGKRRVSTGRESPDELQGDITVQRAPPLLNGVYVREASVSSSADRSKTDTNRRSSPSDIRPTEFTSASSKKQGKTKRNEKTDKGSHKKLFEIDLFHFGPIERVSCEGQTFELIVDKARDRLCLAETAGKDSDQGVDIPLQKITTVLEGEGPSRKVRLRLSKVEGSDEVVDIQLGSEKEKDGFCKILKRRDIKFLPKEGEWMDNAFDKNKKNIAAQKSRYKRPNTENTEEPVQRPPSETTKRPKLSESLQTDTANSNGLSGPMISRPPRRLGEASSNDQSKTTEVADPDSHSHPSRGGSEEGVSIPVKKYTANPLYERETRSKSRRALPTVISDDKEPRVEKAISDYKPRKWSKPLVYPRVGKKKAEVDVHDLERLRDGEFLNDNLVGFYLRFLEHHLERTSPETAKKIYFFNSYFFETLTNLPRGKRGINYEGVQKWTRNIDIFSHDYVIVPINESAHWYVAIICNLPSLHRPQEDSPPQVERFPDDIVSTRPKTEECSEVPETPPAVAEDGSVNNPKTVDEVHSDSGKEEKTRQSLASMTLSDNGEAPSPTEEKVQSRAAQEADDDWPEGEENPTSSPLKFTTPGAYPDEPEPKKELESMSWKQAAEKGKKQKKKPARLPKYDPRQPVIITFDSLDLPRSPTVRCLREYLYEEGKSKRGIEVDVKAIKGMTAREIPLQPNFSDCGLYLLAYMEKFIQDPDTFVTRLLQRDMKTETDWPSLKSGLLRRRLRKFLDDLYEEQEQIRRQKATGATIMADRKPISYLLEPSEPASKVDNSDKPARKSERNDSSKEQNLSKNPSGAGDSPSEELLIRQPNTDSSQGAASKDMSKQVVPDETTLERSRRPEEEAAAVPSSVGEAPEDTAATVQPSTTDTKAPANVSSDREVIEVLDSQSQQVPPSPRVSRNKKGKGKSEARRAEALDDENFLNELQEVVNTSPKIRVEVQVPGTPPSSRATFVEDSPRRNARLARSTKNEKGD</sequence>
<protein>
    <recommendedName>
        <fullName evidence="7">Ubiquitin-like protease family profile domain-containing protein</fullName>
    </recommendedName>
</protein>
<feature type="compositionally biased region" description="Polar residues" evidence="6">
    <location>
        <begin position="1089"/>
        <end position="1098"/>
    </location>
</feature>
<feature type="domain" description="Ubiquitin-like protease family profile" evidence="7">
    <location>
        <begin position="640"/>
        <end position="971"/>
    </location>
</feature>
<dbReference type="PANTHER" id="PTHR46896">
    <property type="entry name" value="SENTRIN-SPECIFIC PROTEASE"/>
    <property type="match status" value="1"/>
</dbReference>
<evidence type="ECO:0000313" key="9">
    <source>
        <dbReference type="Proteomes" id="UP001583193"/>
    </source>
</evidence>
<evidence type="ECO:0000259" key="7">
    <source>
        <dbReference type="PROSITE" id="PS50600"/>
    </source>
</evidence>
<keyword evidence="4" id="KW-0833">Ubl conjugation pathway</keyword>
<feature type="compositionally biased region" description="Basic and acidic residues" evidence="6">
    <location>
        <begin position="1050"/>
        <end position="1066"/>
    </location>
</feature>
<organism evidence="8 9">
    <name type="scientific">Paecilomyces lecythidis</name>
    <dbReference type="NCBI Taxonomy" id="3004212"/>
    <lineage>
        <taxon>Eukaryota</taxon>
        <taxon>Fungi</taxon>
        <taxon>Dikarya</taxon>
        <taxon>Ascomycota</taxon>
        <taxon>Pezizomycotina</taxon>
        <taxon>Eurotiomycetes</taxon>
        <taxon>Eurotiomycetidae</taxon>
        <taxon>Eurotiales</taxon>
        <taxon>Thermoascaceae</taxon>
        <taxon>Paecilomyces</taxon>
    </lineage>
</organism>
<dbReference type="Pfam" id="PF02902">
    <property type="entry name" value="Peptidase_C48"/>
    <property type="match status" value="2"/>
</dbReference>
<name>A0ABR3YE70_9EURO</name>
<keyword evidence="9" id="KW-1185">Reference proteome</keyword>
<dbReference type="InterPro" id="IPR057501">
    <property type="entry name" value="DeUb_enz_PH"/>
</dbReference>
<dbReference type="PANTHER" id="PTHR46896:SF3">
    <property type="entry name" value="FI06413P-RELATED"/>
    <property type="match status" value="1"/>
</dbReference>